<gene>
    <name evidence="2" type="ORF">J2S48_002755</name>
</gene>
<protein>
    <submittedName>
        <fullName evidence="2">Uncharacterized protein</fullName>
    </submittedName>
</protein>
<keyword evidence="3" id="KW-1185">Reference proteome</keyword>
<dbReference type="RefSeq" id="WP_274994731.1">
    <property type="nucleotide sequence ID" value="NZ_JAJQQP010000007.1"/>
</dbReference>
<evidence type="ECO:0000313" key="2">
    <source>
        <dbReference type="EMBL" id="MDR7383240.1"/>
    </source>
</evidence>
<reference evidence="2 3" key="1">
    <citation type="submission" date="2023-07" db="EMBL/GenBank/DDBJ databases">
        <title>Sequencing the genomes of 1000 actinobacteria strains.</title>
        <authorList>
            <person name="Klenk H.-P."/>
        </authorList>
    </citation>
    <scope>NUCLEOTIDE SEQUENCE [LARGE SCALE GENOMIC DNA]</scope>
    <source>
        <strain evidence="2 3">DSM 45554</strain>
    </source>
</reference>
<accession>A0ABU2CPH4</accession>
<keyword evidence="1" id="KW-0732">Signal</keyword>
<dbReference type="EMBL" id="JAVDYE010000001">
    <property type="protein sequence ID" value="MDR7383240.1"/>
    <property type="molecule type" value="Genomic_DNA"/>
</dbReference>
<name>A0ABU2CPH4_9MICO</name>
<feature type="chain" id="PRO_5045999929" evidence="1">
    <location>
        <begin position="33"/>
        <end position="286"/>
    </location>
</feature>
<evidence type="ECO:0000313" key="3">
    <source>
        <dbReference type="Proteomes" id="UP001183585"/>
    </source>
</evidence>
<proteinExistence type="predicted"/>
<organism evidence="2 3">
    <name type="scientific">Promicromonospora iranensis</name>
    <dbReference type="NCBI Taxonomy" id="1105144"/>
    <lineage>
        <taxon>Bacteria</taxon>
        <taxon>Bacillati</taxon>
        <taxon>Actinomycetota</taxon>
        <taxon>Actinomycetes</taxon>
        <taxon>Micrococcales</taxon>
        <taxon>Promicromonosporaceae</taxon>
        <taxon>Promicromonospora</taxon>
    </lineage>
</organism>
<comment type="caution">
    <text evidence="2">The sequence shown here is derived from an EMBL/GenBank/DDBJ whole genome shotgun (WGS) entry which is preliminary data.</text>
</comment>
<feature type="signal peptide" evidence="1">
    <location>
        <begin position="1"/>
        <end position="32"/>
    </location>
</feature>
<sequence length="286" mass="30099">MSFPSAHRTTLFRRGLVALATSATLLAGGLVAAPSAQSSTPPVVDVHRSGGTTVTTSMSAWGSTVGGSVPEQELDPATVRYSVALDASGGTMLGARAEVTVKKISHRQVRVRTIEMERSSTGFRSRGTLVFNGAVIHPGTYHVGVEVFTVVLKPDGTRVRHLVDVDQGSTVRIRRATQTDGAITTQATDGRPARIDATVRQLTVGGGVLAWDLVPRGTAHLSFDADGPRGEKKAVFVRSLRIGSDARVSTVVESRKGWWKVTYPGTSRLANSVAWIGQGVPGGCGC</sequence>
<dbReference type="Proteomes" id="UP001183585">
    <property type="component" value="Unassembled WGS sequence"/>
</dbReference>
<evidence type="ECO:0000256" key="1">
    <source>
        <dbReference type="SAM" id="SignalP"/>
    </source>
</evidence>